<keyword evidence="6 11" id="KW-0812">Transmembrane</keyword>
<feature type="region of interest" description="Disordered" evidence="10">
    <location>
        <begin position="1"/>
        <end position="34"/>
    </location>
</feature>
<sequence length="483" mass="53162">MSTNPYRPSDNLSSYTVTDGHQYPPNASPTLVAPVPRLSDASRVYGFAPTYVPSPSLSHPNSSFATHTSMPNVDDDDDKDSGTRVDIREFMRTPSPTPSEKYVLTHKSRSCDIKKYFTREKLRQPKHILTIAITLVVVIVLILFLAFQQKVVNWMRPFANWMHDTPGGWILPIAIMFVLSFPPLFGHEIIAVLCGDVWGVWIGFGIVAAGTLLGELGNFYAFKYWCMARGKKMEETQMRYAVLAQVVREGGFKIPVIMRLSAIPGHFLTAIFSTLGMSVWTFIAAATLGLPKQLAVVYIGVSQSSSGEFVTFQWELQKHLLRLVRWITGSHKTANAVKAIVIVATVIVTHLAMLYIYRKMDEVKAGVVYKRRKARQAKMLAAAGYPLPDGAIPMPVDIDLERARDVESRSGVSMRTAVVGSQATSDPFATSGDTMASMAAVSAGIQRIGPGARGLSASEGDVPSPGRARRAAERRNGERELQR</sequence>
<feature type="domain" description="VTT" evidence="12">
    <location>
        <begin position="187"/>
        <end position="301"/>
    </location>
</feature>
<feature type="compositionally biased region" description="Polar residues" evidence="10">
    <location>
        <begin position="1"/>
        <end position="19"/>
    </location>
</feature>
<feature type="transmembrane region" description="Helical" evidence="11">
    <location>
        <begin position="128"/>
        <end position="147"/>
    </location>
</feature>
<dbReference type="InterPro" id="IPR051076">
    <property type="entry name" value="Golgi_membrane_TVP38/TMEM64"/>
</dbReference>
<evidence type="ECO:0000256" key="11">
    <source>
        <dbReference type="SAM" id="Phobius"/>
    </source>
</evidence>
<evidence type="ECO:0000256" key="5">
    <source>
        <dbReference type="ARBA" id="ARBA00020673"/>
    </source>
</evidence>
<dbReference type="Proteomes" id="UP000292957">
    <property type="component" value="Unassembled WGS sequence"/>
</dbReference>
<evidence type="ECO:0000256" key="4">
    <source>
        <dbReference type="ARBA" id="ARBA00013533"/>
    </source>
</evidence>
<evidence type="ECO:0000256" key="6">
    <source>
        <dbReference type="ARBA" id="ARBA00022692"/>
    </source>
</evidence>
<gene>
    <name evidence="13" type="ORF">BD311DRAFT_760314</name>
</gene>
<evidence type="ECO:0000256" key="2">
    <source>
        <dbReference type="ARBA" id="ARBA00004653"/>
    </source>
</evidence>
<feature type="transmembrane region" description="Helical" evidence="11">
    <location>
        <begin position="198"/>
        <end position="222"/>
    </location>
</feature>
<evidence type="ECO:0000256" key="10">
    <source>
        <dbReference type="SAM" id="MobiDB-lite"/>
    </source>
</evidence>
<evidence type="ECO:0000256" key="9">
    <source>
        <dbReference type="ARBA" id="ARBA00023136"/>
    </source>
</evidence>
<organism evidence="13">
    <name type="scientific">Dichomitus squalens</name>
    <dbReference type="NCBI Taxonomy" id="114155"/>
    <lineage>
        <taxon>Eukaryota</taxon>
        <taxon>Fungi</taxon>
        <taxon>Dikarya</taxon>
        <taxon>Basidiomycota</taxon>
        <taxon>Agaricomycotina</taxon>
        <taxon>Agaricomycetes</taxon>
        <taxon>Polyporales</taxon>
        <taxon>Polyporaceae</taxon>
        <taxon>Dichomitus</taxon>
    </lineage>
</organism>
<dbReference type="Pfam" id="PF09335">
    <property type="entry name" value="VTT_dom"/>
    <property type="match status" value="1"/>
</dbReference>
<feature type="compositionally biased region" description="Polar residues" evidence="10">
    <location>
        <begin position="58"/>
        <end position="71"/>
    </location>
</feature>
<feature type="region of interest" description="Disordered" evidence="10">
    <location>
        <begin position="450"/>
        <end position="483"/>
    </location>
</feature>
<comment type="subcellular location">
    <subcellularLocation>
        <location evidence="2">Golgi apparatus membrane</location>
        <topology evidence="2">Multi-pass membrane protein</topology>
    </subcellularLocation>
</comment>
<accession>A0A4Q9MJ39</accession>
<evidence type="ECO:0000256" key="1">
    <source>
        <dbReference type="ARBA" id="ARBA00002978"/>
    </source>
</evidence>
<keyword evidence="7 11" id="KW-1133">Transmembrane helix</keyword>
<comment type="similarity">
    <text evidence="3">Belongs to the TVP38/TMEM64 family.</text>
</comment>
<reference evidence="13" key="1">
    <citation type="submission" date="2019-01" db="EMBL/GenBank/DDBJ databases">
        <title>Draft genome sequences of three monokaryotic isolates of the white-rot basidiomycete fungus Dichomitus squalens.</title>
        <authorList>
            <consortium name="DOE Joint Genome Institute"/>
            <person name="Lopez S.C."/>
            <person name="Andreopoulos B."/>
            <person name="Pangilinan J."/>
            <person name="Lipzen A."/>
            <person name="Riley R."/>
            <person name="Ahrendt S."/>
            <person name="Ng V."/>
            <person name="Barry K."/>
            <person name="Daum C."/>
            <person name="Grigoriev I.V."/>
            <person name="Hilden K.S."/>
            <person name="Makela M.R."/>
            <person name="de Vries R.P."/>
        </authorList>
    </citation>
    <scope>NUCLEOTIDE SEQUENCE [LARGE SCALE GENOMIC DNA]</scope>
    <source>
        <strain evidence="13">OM18370.1</strain>
    </source>
</reference>
<dbReference type="OrthoDB" id="166803at2759"/>
<evidence type="ECO:0000259" key="12">
    <source>
        <dbReference type="Pfam" id="PF09335"/>
    </source>
</evidence>
<feature type="transmembrane region" description="Helical" evidence="11">
    <location>
        <begin position="267"/>
        <end position="288"/>
    </location>
</feature>
<evidence type="ECO:0000256" key="8">
    <source>
        <dbReference type="ARBA" id="ARBA00023034"/>
    </source>
</evidence>
<dbReference type="AlphaFoldDB" id="A0A4Q9MJ39"/>
<evidence type="ECO:0000313" key="13">
    <source>
        <dbReference type="EMBL" id="TBU27550.1"/>
    </source>
</evidence>
<feature type="compositionally biased region" description="Basic and acidic residues" evidence="10">
    <location>
        <begin position="470"/>
        <end position="483"/>
    </location>
</feature>
<keyword evidence="8" id="KW-0333">Golgi apparatus</keyword>
<comment type="function">
    <text evidence="1">Golgi membrane protein involved in vesicular trafficking and spindle migration.</text>
</comment>
<feature type="region of interest" description="Disordered" evidence="10">
    <location>
        <begin position="58"/>
        <end position="82"/>
    </location>
</feature>
<dbReference type="InterPro" id="IPR032816">
    <property type="entry name" value="VTT_dom"/>
</dbReference>
<evidence type="ECO:0000256" key="3">
    <source>
        <dbReference type="ARBA" id="ARBA00008640"/>
    </source>
</evidence>
<dbReference type="PANTHER" id="PTHR47549:SF2">
    <property type="entry name" value="GOLGI APPARATUS MEMBRANE PROTEIN TVP38"/>
    <property type="match status" value="1"/>
</dbReference>
<evidence type="ECO:0000256" key="7">
    <source>
        <dbReference type="ARBA" id="ARBA00022989"/>
    </source>
</evidence>
<dbReference type="PANTHER" id="PTHR47549">
    <property type="entry name" value="GOLGI APPARATUS MEMBRANE PROTEIN TVP38-RELATED"/>
    <property type="match status" value="1"/>
</dbReference>
<dbReference type="GO" id="GO:0000139">
    <property type="term" value="C:Golgi membrane"/>
    <property type="evidence" value="ECO:0007669"/>
    <property type="project" value="UniProtKB-SubCell"/>
</dbReference>
<feature type="transmembrane region" description="Helical" evidence="11">
    <location>
        <begin position="168"/>
        <end position="186"/>
    </location>
</feature>
<name>A0A4Q9MJ39_9APHY</name>
<protein>
    <recommendedName>
        <fullName evidence="4">Golgi apparatus membrane protein TVP38</fullName>
    </recommendedName>
    <alternativeName>
        <fullName evidence="5">Golgi apparatus membrane protein tvp38</fullName>
    </alternativeName>
</protein>
<keyword evidence="9 11" id="KW-0472">Membrane</keyword>
<feature type="transmembrane region" description="Helical" evidence="11">
    <location>
        <begin position="336"/>
        <end position="357"/>
    </location>
</feature>
<dbReference type="EMBL" id="ML143431">
    <property type="protein sequence ID" value="TBU27550.1"/>
    <property type="molecule type" value="Genomic_DNA"/>
</dbReference>
<proteinExistence type="inferred from homology"/>